<evidence type="ECO:0000259" key="4">
    <source>
        <dbReference type="PROSITE" id="PS50995"/>
    </source>
</evidence>
<keyword evidence="3" id="KW-0804">Transcription</keyword>
<dbReference type="Pfam" id="PF01047">
    <property type="entry name" value="MarR"/>
    <property type="match status" value="1"/>
</dbReference>
<dbReference type="SMART" id="SM00347">
    <property type="entry name" value="HTH_MARR"/>
    <property type="match status" value="1"/>
</dbReference>
<dbReference type="GO" id="GO:0003677">
    <property type="term" value="F:DNA binding"/>
    <property type="evidence" value="ECO:0007669"/>
    <property type="project" value="UniProtKB-KW"/>
</dbReference>
<evidence type="ECO:0000313" key="6">
    <source>
        <dbReference type="Proteomes" id="UP001164733"/>
    </source>
</evidence>
<name>A0AA47I4T9_9CLOT</name>
<reference evidence="5" key="1">
    <citation type="submission" date="2021-11" db="EMBL/GenBank/DDBJ databases">
        <title>Clostridia strains as spoilage organisms.</title>
        <authorList>
            <person name="Wambui J."/>
            <person name="Stevens M.J.A."/>
            <person name="Stephan R."/>
        </authorList>
    </citation>
    <scope>NUCLEOTIDE SEQUENCE</scope>
    <source>
        <strain evidence="5">CF009</strain>
    </source>
</reference>
<proteinExistence type="predicted"/>
<dbReference type="Proteomes" id="UP001164733">
    <property type="component" value="Chromosome"/>
</dbReference>
<keyword evidence="1" id="KW-0805">Transcription regulation</keyword>
<evidence type="ECO:0000256" key="3">
    <source>
        <dbReference type="ARBA" id="ARBA00023163"/>
    </source>
</evidence>
<accession>A0AA47I4T9</accession>
<dbReference type="InterPro" id="IPR000835">
    <property type="entry name" value="HTH_MarR-typ"/>
</dbReference>
<sequence length="150" mass="17399">MNYDLHRTVGFFINRTHAMMKNNLKKLFKQHDITHEQWIILSCLKDNDGCIQKELAEKIDKDKAAITRLVDALEKRKLIKRECNANDRRVFLVYLTEEGRNIQEKLAPLSEVSSNQALKGLSEEETKQLKLLLIKILSNLHEGEGKNGDR</sequence>
<gene>
    <name evidence="5" type="ORF">LL038_15060</name>
</gene>
<dbReference type="PROSITE" id="PS50995">
    <property type="entry name" value="HTH_MARR_2"/>
    <property type="match status" value="1"/>
</dbReference>
<evidence type="ECO:0000313" key="5">
    <source>
        <dbReference type="EMBL" id="WAG58958.1"/>
    </source>
</evidence>
<protein>
    <submittedName>
        <fullName evidence="5">MarR family transcriptional regulator</fullName>
    </submittedName>
</protein>
<dbReference type="GO" id="GO:0003700">
    <property type="term" value="F:DNA-binding transcription factor activity"/>
    <property type="evidence" value="ECO:0007669"/>
    <property type="project" value="InterPro"/>
</dbReference>
<evidence type="ECO:0000256" key="2">
    <source>
        <dbReference type="ARBA" id="ARBA00023125"/>
    </source>
</evidence>
<evidence type="ECO:0000256" key="1">
    <source>
        <dbReference type="ARBA" id="ARBA00023015"/>
    </source>
</evidence>
<feature type="domain" description="HTH marR-type" evidence="4">
    <location>
        <begin position="1"/>
        <end position="138"/>
    </location>
</feature>
<dbReference type="EMBL" id="CP086239">
    <property type="protein sequence ID" value="WAG58958.1"/>
    <property type="molecule type" value="Genomic_DNA"/>
</dbReference>
<dbReference type="RefSeq" id="WP_216124849.1">
    <property type="nucleotide sequence ID" value="NZ_CP086239.1"/>
</dbReference>
<dbReference type="AlphaFoldDB" id="A0AA47I4T9"/>
<keyword evidence="2" id="KW-0238">DNA-binding</keyword>
<dbReference type="PANTHER" id="PTHR42756:SF1">
    <property type="entry name" value="TRANSCRIPTIONAL REPRESSOR OF EMRAB OPERON"/>
    <property type="match status" value="1"/>
</dbReference>
<dbReference type="PANTHER" id="PTHR42756">
    <property type="entry name" value="TRANSCRIPTIONAL REGULATOR, MARR"/>
    <property type="match status" value="1"/>
</dbReference>
<organism evidence="5 6">
    <name type="scientific">Clostridium estertheticum</name>
    <dbReference type="NCBI Taxonomy" id="238834"/>
    <lineage>
        <taxon>Bacteria</taxon>
        <taxon>Bacillati</taxon>
        <taxon>Bacillota</taxon>
        <taxon>Clostridia</taxon>
        <taxon>Eubacteriales</taxon>
        <taxon>Clostridiaceae</taxon>
        <taxon>Clostridium</taxon>
    </lineage>
</organism>